<dbReference type="EC" id="3.4.23.43" evidence="4"/>
<reference evidence="5" key="1">
    <citation type="journal article" date="2019" name="Int. J. Syst. Evol. Microbiol.">
        <title>The Global Catalogue of Microorganisms (GCM) 10K type strain sequencing project: providing services to taxonomists for standard genome sequencing and annotation.</title>
        <authorList>
            <consortium name="The Broad Institute Genomics Platform"/>
            <consortium name="The Broad Institute Genome Sequencing Center for Infectious Disease"/>
            <person name="Wu L."/>
            <person name="Ma J."/>
        </authorList>
    </citation>
    <scope>NUCLEOTIDE SEQUENCE [LARGE SCALE GENOMIC DNA]</scope>
    <source>
        <strain evidence="5">JCM 31037</strain>
    </source>
</reference>
<name>A0ABW3YIR9_9ACTN</name>
<evidence type="ECO:0000256" key="2">
    <source>
        <dbReference type="SAM" id="Phobius"/>
    </source>
</evidence>
<comment type="similarity">
    <text evidence="1">Belongs to the peptidase A24 family.</text>
</comment>
<evidence type="ECO:0000313" key="5">
    <source>
        <dbReference type="Proteomes" id="UP001597260"/>
    </source>
</evidence>
<dbReference type="Proteomes" id="UP001597260">
    <property type="component" value="Unassembled WGS sequence"/>
</dbReference>
<organism evidence="4 5">
    <name type="scientific">Micromonospora sonneratiae</name>
    <dbReference type="NCBI Taxonomy" id="1184706"/>
    <lineage>
        <taxon>Bacteria</taxon>
        <taxon>Bacillati</taxon>
        <taxon>Actinomycetota</taxon>
        <taxon>Actinomycetes</taxon>
        <taxon>Micromonosporales</taxon>
        <taxon>Micromonosporaceae</taxon>
        <taxon>Micromonospora</taxon>
    </lineage>
</organism>
<sequence>MDQPSLWAAVGRAVEDPSAYLVLLTRLIRLARRARLVLVPGLPCPARIASGHMLAVLATAVLGAVIGASTPRLAHRLAVRSGTPARSACDRCAHPFPRGLTGWLGPAVRCPGCAAGLGPPTWSTTVAGATTFGLLAAGLAGDPALPAFLAVAAVGVPLAVIDLISLRLPDPLVAAAGLGALAGLVAATFALGTPQPLLRALTGALVCTAAYVLLALLPGSRLGFGDVKLAGVLGLPLGWLGWPTVLLGLVLPHVVNGVVVLGLLLSGRIDRRTALPLGPALLTGALLAALLGR</sequence>
<proteinExistence type="inferred from homology"/>
<feature type="transmembrane region" description="Helical" evidence="2">
    <location>
        <begin position="144"/>
        <end position="166"/>
    </location>
</feature>
<accession>A0ABW3YIR9</accession>
<evidence type="ECO:0000313" key="4">
    <source>
        <dbReference type="EMBL" id="MFD1323655.1"/>
    </source>
</evidence>
<dbReference type="RefSeq" id="WP_377572983.1">
    <property type="nucleotide sequence ID" value="NZ_JBHTMP010000035.1"/>
</dbReference>
<feature type="domain" description="Prepilin type IV endopeptidase peptidase" evidence="3">
    <location>
        <begin position="153"/>
        <end position="250"/>
    </location>
</feature>
<keyword evidence="4" id="KW-0378">Hydrolase</keyword>
<dbReference type="EMBL" id="JBHTMP010000035">
    <property type="protein sequence ID" value="MFD1323655.1"/>
    <property type="molecule type" value="Genomic_DNA"/>
</dbReference>
<keyword evidence="2" id="KW-0812">Transmembrane</keyword>
<feature type="transmembrane region" description="Helical" evidence="2">
    <location>
        <begin position="239"/>
        <end position="265"/>
    </location>
</feature>
<keyword evidence="2" id="KW-1133">Transmembrane helix</keyword>
<dbReference type="Gene3D" id="1.20.120.1220">
    <property type="match status" value="1"/>
</dbReference>
<evidence type="ECO:0000256" key="1">
    <source>
        <dbReference type="ARBA" id="ARBA00005801"/>
    </source>
</evidence>
<keyword evidence="2" id="KW-0472">Membrane</keyword>
<feature type="transmembrane region" description="Helical" evidence="2">
    <location>
        <begin position="198"/>
        <end position="219"/>
    </location>
</feature>
<dbReference type="GO" id="GO:0004190">
    <property type="term" value="F:aspartic-type endopeptidase activity"/>
    <property type="evidence" value="ECO:0007669"/>
    <property type="project" value="UniProtKB-EC"/>
</dbReference>
<dbReference type="PANTHER" id="PTHR30487">
    <property type="entry name" value="TYPE 4 PREPILIN-LIKE PROTEINS LEADER PEPTIDE-PROCESSING ENZYME"/>
    <property type="match status" value="1"/>
</dbReference>
<feature type="transmembrane region" description="Helical" evidence="2">
    <location>
        <begin position="48"/>
        <end position="68"/>
    </location>
</feature>
<dbReference type="Pfam" id="PF01478">
    <property type="entry name" value="Peptidase_A24"/>
    <property type="match status" value="1"/>
</dbReference>
<comment type="caution">
    <text evidence="4">The sequence shown here is derived from an EMBL/GenBank/DDBJ whole genome shotgun (WGS) entry which is preliminary data.</text>
</comment>
<dbReference type="PANTHER" id="PTHR30487:SF0">
    <property type="entry name" value="PREPILIN LEADER PEPTIDASE_N-METHYLTRANSFERASE-RELATED"/>
    <property type="match status" value="1"/>
</dbReference>
<feature type="transmembrane region" description="Helical" evidence="2">
    <location>
        <begin position="172"/>
        <end position="191"/>
    </location>
</feature>
<keyword evidence="5" id="KW-1185">Reference proteome</keyword>
<gene>
    <name evidence="4" type="ORF">ACFQ4H_21445</name>
</gene>
<dbReference type="InterPro" id="IPR000045">
    <property type="entry name" value="Prepilin_IV_endopep_pep"/>
</dbReference>
<evidence type="ECO:0000259" key="3">
    <source>
        <dbReference type="Pfam" id="PF01478"/>
    </source>
</evidence>
<dbReference type="InterPro" id="IPR050882">
    <property type="entry name" value="Prepilin_peptidase/N-MTase"/>
</dbReference>
<protein>
    <submittedName>
        <fullName evidence="4">Prepilin peptidase</fullName>
        <ecNumber evidence="4">3.4.23.43</ecNumber>
    </submittedName>
</protein>